<dbReference type="GO" id="GO:0006397">
    <property type="term" value="P:mRNA processing"/>
    <property type="evidence" value="ECO:0007669"/>
    <property type="project" value="InterPro"/>
</dbReference>
<dbReference type="Proteomes" id="UP000030764">
    <property type="component" value="Unassembled WGS sequence"/>
</dbReference>
<gene>
    <name evidence="11" type="ORF">M513_06296</name>
</gene>
<feature type="region of interest" description="Disordered" evidence="6">
    <location>
        <begin position="1201"/>
        <end position="1235"/>
    </location>
</feature>
<dbReference type="InterPro" id="IPR021726">
    <property type="entry name" value="THO_THOC2_N"/>
</dbReference>
<feature type="compositionally biased region" description="Basic and acidic residues" evidence="6">
    <location>
        <begin position="1771"/>
        <end position="1788"/>
    </location>
</feature>
<dbReference type="InterPro" id="IPR040007">
    <property type="entry name" value="Tho2"/>
</dbReference>
<feature type="compositionally biased region" description="Low complexity" evidence="6">
    <location>
        <begin position="1388"/>
        <end position="1400"/>
    </location>
</feature>
<evidence type="ECO:0000256" key="7">
    <source>
        <dbReference type="SAM" id="SignalP"/>
    </source>
</evidence>
<feature type="region of interest" description="Disordered" evidence="6">
    <location>
        <begin position="1884"/>
        <end position="1914"/>
    </location>
</feature>
<feature type="non-terminal residue" evidence="11">
    <location>
        <position position="1"/>
    </location>
</feature>
<dbReference type="GO" id="GO:0006406">
    <property type="term" value="P:mRNA export from nucleus"/>
    <property type="evidence" value="ECO:0007669"/>
    <property type="project" value="InterPro"/>
</dbReference>
<dbReference type="EMBL" id="KL363223">
    <property type="protein sequence ID" value="KFD52805.1"/>
    <property type="molecule type" value="Genomic_DNA"/>
</dbReference>
<evidence type="ECO:0000256" key="6">
    <source>
        <dbReference type="SAM" id="MobiDB-lite"/>
    </source>
</evidence>
<evidence type="ECO:0000259" key="8">
    <source>
        <dbReference type="Pfam" id="PF11262"/>
    </source>
</evidence>
<feature type="compositionally biased region" description="Polar residues" evidence="6">
    <location>
        <begin position="1568"/>
        <end position="1589"/>
    </location>
</feature>
<feature type="signal peptide" evidence="7">
    <location>
        <begin position="1"/>
        <end position="18"/>
    </location>
</feature>
<feature type="compositionally biased region" description="Basic and acidic residues" evidence="6">
    <location>
        <begin position="1467"/>
        <end position="1506"/>
    </location>
</feature>
<feature type="region of interest" description="Disordered" evidence="6">
    <location>
        <begin position="1355"/>
        <end position="1828"/>
    </location>
</feature>
<evidence type="ECO:0000256" key="2">
    <source>
        <dbReference type="ARBA" id="ARBA00007857"/>
    </source>
</evidence>
<feature type="domain" description="THO complex subunit 2 N-terminal" evidence="10">
    <location>
        <begin position="240"/>
        <end position="506"/>
    </location>
</feature>
<keyword evidence="4" id="KW-0539">Nucleus</keyword>
<evidence type="ECO:0000256" key="4">
    <source>
        <dbReference type="ARBA" id="ARBA00023242"/>
    </source>
</evidence>
<feature type="compositionally biased region" description="Polar residues" evidence="6">
    <location>
        <begin position="1445"/>
        <end position="1455"/>
    </location>
</feature>
<protein>
    <recommendedName>
        <fullName evidence="3">THO complex subunit 2</fullName>
    </recommendedName>
</protein>
<comment type="subunit">
    <text evidence="5">Component of the THO subcomplex, which is composed of THOC1, THOC2, THOC3, THOC5, THOC6 and THOC7. The THO subcomplex interacts with DDX39B to form the THO-DDX39B complex which multimerizes into a 28-subunit tetrameric assembly. Component of the transcription/export (TREX) complex at least composed of ALYREF/THOC4, DDX39B, SARNP/CIP29, CHTOP and the THO subcomplex; in the complex interacts with THOC1, THOC3, THOC5, THOC7 and DDX39B. TREX seems to have a dynamic structure involving ATP-dependent remodeling. Interacts with POLDIP3 and ZC3H11A.</text>
</comment>
<evidence type="ECO:0000313" key="11">
    <source>
        <dbReference type="EMBL" id="KFD52805.1"/>
    </source>
</evidence>
<comment type="similarity">
    <text evidence="2">Belongs to the THOC2 family.</text>
</comment>
<feature type="compositionally biased region" description="Basic and acidic residues" evidence="6">
    <location>
        <begin position="1401"/>
        <end position="1418"/>
    </location>
</feature>
<comment type="subcellular location">
    <subcellularLocation>
        <location evidence="1">Nucleus</location>
    </subcellularLocation>
</comment>
<dbReference type="PANTHER" id="PTHR21597">
    <property type="entry name" value="THO2 PROTEIN"/>
    <property type="match status" value="1"/>
</dbReference>
<evidence type="ECO:0000259" key="9">
    <source>
        <dbReference type="Pfam" id="PF11732"/>
    </source>
</evidence>
<dbReference type="Pfam" id="PF11262">
    <property type="entry name" value="Tho2"/>
    <property type="match status" value="1"/>
</dbReference>
<evidence type="ECO:0000313" key="12">
    <source>
        <dbReference type="Proteomes" id="UP000030764"/>
    </source>
</evidence>
<feature type="domain" description="THO complex subunitTHOC2 N-terminal" evidence="9">
    <location>
        <begin position="661"/>
        <end position="735"/>
    </location>
</feature>
<dbReference type="GO" id="GO:0003729">
    <property type="term" value="F:mRNA binding"/>
    <property type="evidence" value="ECO:0007669"/>
    <property type="project" value="TreeGrafter"/>
</dbReference>
<feature type="domain" description="THO complex subunit 2 N-terminal" evidence="10">
    <location>
        <begin position="552"/>
        <end position="659"/>
    </location>
</feature>
<sequence>LSTLVVLFGFGLVHFALYQSLFSPHALISVLVTQNMETSRQLLNLALSAVNGEYTTDDAFEKIQEIVSNSRCAVELLDVLNSLDVEVSSNKEVQRSQRLSELLNKCSGTLIPEEVMVHGIGSLEDNRVKTRVVRLKTRLLRAGFVRDQEDDVELRPDSPTREAEIEGVDFEDFVAIDDEVATSTEPDPQAVYQSILAEAGMSVEASSAGDDAEEESDDETEMLAAFITFVIVASYSSLTWYKQTRFNLLHEEPEGFVLLFDTLMNGDFDSRDVANVVASVQQLTAEYSLDTRRVFDMILHCFQFHVEQYAFFVDLLRALDADAAMLNYVITLRISTELSEQTEAEKSKKDLCDAHASSFFDVIAILVYHDLADLSFLLCNMFPSLDEMNSEMASVVENATSCKGDPRPIVLTQARNDVHFNDDDSVTDEGEIDSPSSLLPGNHKLRLLHSLIKIGNWTAAKVVLDHMPAHYATRFTDVCVVMCDFVSYLIDPFYLSITDHVTTVSEQCSEDHPYMAVQKRCECLAEFISDVLPVLLYCETCFMCDVVAFVKVVRLCRVFMAEANERKSEFENEISTLLDICCTTLLPSLTLISTNCSVSEEMWLLLLYFPYQIRHTLYNEWANPGSTNPLLSEKRNEVLSQTRYIMKRLSKETVKQSARIFGRLCHSYPVVVLDFVLNQVQQFENLVDPVVESMRYLTSLSYDVLSYCILTQLSNPDKQRLKLTDASISSWLQTLCSFTGSIFKKYCIDIECLLQYVCHQLLLDNSVDLLILYEVVKSMSGIEATSGVTTDQQLDAYSGGDLLKMEYGFFGCGRNMKRSVLRLKQAIMQKDLIVNLCVRMAARRPRIVYSEAIMDVKVAGRMYDQCQDTLIQFASFLFLFVEPEEYVKLIPLVPELVEDCNLDIDVAMFLARPSYSHMIKEKYDAMLKADDSSDKWSIKKKVECFTMASSEVLDPLAEAISSLVPPNLLDTLSDIDAIFCHKFIEVLHFIKEFNFPTMAFYDMLFYDIAPLVLSFTEFEANRFGRFFASTFDMLLRWHVSQETYEKECLQYPGFHIGILCATVGEEAQWLSYDNYRALLYTWQFRITRSMLNCLMEDSFISIRNSLLILTKMLPVFPRVQSIATALANEAARIQEAQKSLRPDLSVLAASYLGRLKLLEKQLVTTPVFIPAQEDSLSLSSPSEFRLDSLLASDAVNDSVNANLKKPSETKAAGRSKTQRNEDKGSEATADGTAPTFADADEETAIILQTLKALPISNECGNYVVDTCLAYGNEHLGFQALNDYKTVQPLSEVEGYKKKKMENATTDSVSSVHVNQPSLQKVTDNTKFPVTNTASDHLLKKAVKCPPVKLLSKKVDGVQPDSDISAVPANAVDSHLKTAPSSRHSPSRSKAGSEGSTTTSETRSKSARNLDKVKKDIEKSSSVIKEASSKIVKDNLAPDEAKKRPQQGTTTSNLSRRSGDSLAVKLKKPLELFGKARADVVRDKPDQPERPRADTFEAKRETYRADSTKGTSSNQASSLGKRHISGSSAQGGSYKIGKTSTASGELKADKQESTTAEVFPHPRLRLRSQKSVTSKNDVKSSQSNKPPSTANDKERRERSKRTSESSVKVTARSDQPLPFSDTLDQFIVVDTSNTSNEEVNPTGKGICNEKPDSPGEKEKSSKAREKDGSSQSTLNDGKPLESSVHESGSFASSDSERDVKKKRHKPERTEPAATESLPGHRDTENNSKPILRLGSHARRPRDGQSTDASTGNKEKYEQIKKEKRSKPEATCSEEKRKRLDTKRAEHSAEKCASQRLPRRDSPSSRSSRHRASGRVRERSGNRRPRERVEHYTRNFHPYIAEPAFDVSFDAFQEQNELRYPGTRESDLYMQPERSDRRYQMRSFWAEDDTSHLLPSSTSPEKYSRHGTKRRKIGRR</sequence>
<feature type="compositionally biased region" description="Basic and acidic residues" evidence="6">
    <location>
        <begin position="1646"/>
        <end position="1667"/>
    </location>
</feature>
<feature type="chain" id="PRO_5001795009" description="THO complex subunit 2" evidence="7">
    <location>
        <begin position="19"/>
        <end position="1914"/>
    </location>
</feature>
<proteinExistence type="inferred from homology"/>
<evidence type="ECO:0000259" key="10">
    <source>
        <dbReference type="Pfam" id="PF16134"/>
    </source>
</evidence>
<dbReference type="PANTHER" id="PTHR21597:SF0">
    <property type="entry name" value="THO COMPLEX SUBUNIT 2"/>
    <property type="match status" value="1"/>
</dbReference>
<evidence type="ECO:0000256" key="1">
    <source>
        <dbReference type="ARBA" id="ARBA00004123"/>
    </source>
</evidence>
<keyword evidence="7" id="KW-0732">Signal</keyword>
<dbReference type="InterPro" id="IPR021418">
    <property type="entry name" value="THO_THOC2_C"/>
</dbReference>
<reference evidence="11 12" key="1">
    <citation type="journal article" date="2014" name="Nat. Genet.">
        <title>Genome and transcriptome of the porcine whipworm Trichuris suis.</title>
        <authorList>
            <person name="Jex A.R."/>
            <person name="Nejsum P."/>
            <person name="Schwarz E.M."/>
            <person name="Hu L."/>
            <person name="Young N.D."/>
            <person name="Hall R.S."/>
            <person name="Korhonen P.K."/>
            <person name="Liao S."/>
            <person name="Thamsborg S."/>
            <person name="Xia J."/>
            <person name="Xu P."/>
            <person name="Wang S."/>
            <person name="Scheerlinck J.P."/>
            <person name="Hofmann A."/>
            <person name="Sternberg P.W."/>
            <person name="Wang J."/>
            <person name="Gasser R.B."/>
        </authorList>
    </citation>
    <scope>NUCLEOTIDE SEQUENCE [LARGE SCALE GENOMIC DNA]</scope>
    <source>
        <strain evidence="11">DCEP-RM93M</strain>
    </source>
</reference>
<evidence type="ECO:0000256" key="5">
    <source>
        <dbReference type="ARBA" id="ARBA00047033"/>
    </source>
</evidence>
<feature type="compositionally biased region" description="Polar residues" evidence="6">
    <location>
        <begin position="1629"/>
        <end position="1638"/>
    </location>
</feature>
<dbReference type="Pfam" id="PF16134">
    <property type="entry name" value="THOC2_N"/>
    <property type="match status" value="2"/>
</dbReference>
<feature type="compositionally biased region" description="Basic residues" evidence="6">
    <location>
        <begin position="1903"/>
        <end position="1914"/>
    </location>
</feature>
<feature type="domain" description="THO complex subunitTHOC2 C-terminal" evidence="8">
    <location>
        <begin position="971"/>
        <end position="1155"/>
    </location>
</feature>
<feature type="compositionally biased region" description="Polar residues" evidence="6">
    <location>
        <begin position="1507"/>
        <end position="1517"/>
    </location>
</feature>
<name>A0A085M6F9_9BILA</name>
<feature type="compositionally biased region" description="Basic and acidic residues" evidence="6">
    <location>
        <begin position="1590"/>
        <end position="1602"/>
    </location>
</feature>
<organism evidence="11 12">
    <name type="scientific">Trichuris suis</name>
    <name type="common">pig whipworm</name>
    <dbReference type="NCBI Taxonomy" id="68888"/>
    <lineage>
        <taxon>Eukaryota</taxon>
        <taxon>Metazoa</taxon>
        <taxon>Ecdysozoa</taxon>
        <taxon>Nematoda</taxon>
        <taxon>Enoplea</taxon>
        <taxon>Dorylaimia</taxon>
        <taxon>Trichinellida</taxon>
        <taxon>Trichuridae</taxon>
        <taxon>Trichuris</taxon>
    </lineage>
</organism>
<dbReference type="GO" id="GO:0000445">
    <property type="term" value="C:THO complex part of transcription export complex"/>
    <property type="evidence" value="ECO:0007669"/>
    <property type="project" value="TreeGrafter"/>
</dbReference>
<evidence type="ECO:0000256" key="3">
    <source>
        <dbReference type="ARBA" id="ARBA00019596"/>
    </source>
</evidence>
<keyword evidence="12" id="KW-1185">Reference proteome</keyword>
<dbReference type="Pfam" id="PF11732">
    <property type="entry name" value="Thoc2"/>
    <property type="match status" value="1"/>
</dbReference>
<accession>A0A085M6F9</accession>
<dbReference type="InterPro" id="IPR032302">
    <property type="entry name" value="THOC2_N"/>
</dbReference>